<gene>
    <name evidence="1" type="ORF">M9H77_02444</name>
</gene>
<reference evidence="2" key="1">
    <citation type="journal article" date="2023" name="Nat. Plants">
        <title>Single-cell RNA sequencing provides a high-resolution roadmap for understanding the multicellular compartmentation of specialized metabolism.</title>
        <authorList>
            <person name="Sun S."/>
            <person name="Shen X."/>
            <person name="Li Y."/>
            <person name="Li Y."/>
            <person name="Wang S."/>
            <person name="Li R."/>
            <person name="Zhang H."/>
            <person name="Shen G."/>
            <person name="Guo B."/>
            <person name="Wei J."/>
            <person name="Xu J."/>
            <person name="St-Pierre B."/>
            <person name="Chen S."/>
            <person name="Sun C."/>
        </authorList>
    </citation>
    <scope>NUCLEOTIDE SEQUENCE [LARGE SCALE GENOMIC DNA]</scope>
</reference>
<organism evidence="1 2">
    <name type="scientific">Catharanthus roseus</name>
    <name type="common">Madagascar periwinkle</name>
    <name type="synonym">Vinca rosea</name>
    <dbReference type="NCBI Taxonomy" id="4058"/>
    <lineage>
        <taxon>Eukaryota</taxon>
        <taxon>Viridiplantae</taxon>
        <taxon>Streptophyta</taxon>
        <taxon>Embryophyta</taxon>
        <taxon>Tracheophyta</taxon>
        <taxon>Spermatophyta</taxon>
        <taxon>Magnoliopsida</taxon>
        <taxon>eudicotyledons</taxon>
        <taxon>Gunneridae</taxon>
        <taxon>Pentapetalae</taxon>
        <taxon>asterids</taxon>
        <taxon>lamiids</taxon>
        <taxon>Gentianales</taxon>
        <taxon>Apocynaceae</taxon>
        <taxon>Rauvolfioideae</taxon>
        <taxon>Vinceae</taxon>
        <taxon>Catharanthinae</taxon>
        <taxon>Catharanthus</taxon>
    </lineage>
</organism>
<protein>
    <submittedName>
        <fullName evidence="1">Uncharacterized protein</fullName>
    </submittedName>
</protein>
<accession>A0ACC0C8F1</accession>
<evidence type="ECO:0000313" key="1">
    <source>
        <dbReference type="EMBL" id="KAI5681217.1"/>
    </source>
</evidence>
<sequence>MLPASRCLGIRISHHLAGGVKEGVWRGKVESELLVKGQILRADQASSQHAGVFFCNFALEYEDNWFRRTQHLRHIRDRPDQFTVLVREIPICIEHRTHGCSVQHFFSKYHPHSYQCYQILYDSRELERLLVRIHSATFSIEF</sequence>
<dbReference type="Proteomes" id="UP001060085">
    <property type="component" value="Linkage Group LG01"/>
</dbReference>
<proteinExistence type="predicted"/>
<keyword evidence="2" id="KW-1185">Reference proteome</keyword>
<dbReference type="EMBL" id="CM044701">
    <property type="protein sequence ID" value="KAI5681217.1"/>
    <property type="molecule type" value="Genomic_DNA"/>
</dbReference>
<comment type="caution">
    <text evidence="1">The sequence shown here is derived from an EMBL/GenBank/DDBJ whole genome shotgun (WGS) entry which is preliminary data.</text>
</comment>
<name>A0ACC0C8F1_CATRO</name>
<evidence type="ECO:0000313" key="2">
    <source>
        <dbReference type="Proteomes" id="UP001060085"/>
    </source>
</evidence>